<comment type="caution">
    <text evidence="1">The sequence shown here is derived from an EMBL/GenBank/DDBJ whole genome shotgun (WGS) entry which is preliminary data.</text>
</comment>
<dbReference type="InterPro" id="IPR047746">
    <property type="entry name" value="Dae2/Tae2-like"/>
</dbReference>
<evidence type="ECO:0000313" key="1">
    <source>
        <dbReference type="EMBL" id="MYM85996.1"/>
    </source>
</evidence>
<reference evidence="1 2" key="1">
    <citation type="submission" date="2020-01" db="EMBL/GenBank/DDBJ databases">
        <title>Novel species isolated from a subtropical stream in China.</title>
        <authorList>
            <person name="Lu H."/>
        </authorList>
    </citation>
    <scope>NUCLEOTIDE SEQUENCE [LARGE SCALE GENOMIC DNA]</scope>
    <source>
        <strain evidence="1 2">FT82W</strain>
    </source>
</reference>
<dbReference type="EMBL" id="WWCW01000003">
    <property type="protein sequence ID" value="MYM85996.1"/>
    <property type="molecule type" value="Genomic_DNA"/>
</dbReference>
<sequence length="106" mass="11707">MLRLKGVPTSAWRAGGNVLSLGNKVARGTAIATFVDGKYPRWDHGNHAAIVLKVMPGGIWVVDQWKQKGVISARLIRIPPPRQQFNADGTFRQPSDNALAFFVIER</sequence>
<proteinExistence type="predicted"/>
<protein>
    <submittedName>
        <fullName evidence="1">BPSL0067 family protein</fullName>
    </submittedName>
</protein>
<dbReference type="Proteomes" id="UP000470302">
    <property type="component" value="Unassembled WGS sequence"/>
</dbReference>
<gene>
    <name evidence="1" type="ORF">GTP91_02245</name>
</gene>
<evidence type="ECO:0000313" key="2">
    <source>
        <dbReference type="Proteomes" id="UP000470302"/>
    </source>
</evidence>
<name>A0A845FZF3_9BURK</name>
<dbReference type="AlphaFoldDB" id="A0A845FZF3"/>
<accession>A0A845FZF3</accession>
<dbReference type="NCBIfam" id="NF033857">
    <property type="entry name" value="BPSL0067_fam"/>
    <property type="match status" value="1"/>
</dbReference>
<organism evidence="1 2">
    <name type="scientific">Duganella vulcania</name>
    <dbReference type="NCBI Taxonomy" id="2692166"/>
    <lineage>
        <taxon>Bacteria</taxon>
        <taxon>Pseudomonadati</taxon>
        <taxon>Pseudomonadota</taxon>
        <taxon>Betaproteobacteria</taxon>
        <taxon>Burkholderiales</taxon>
        <taxon>Oxalobacteraceae</taxon>
        <taxon>Telluria group</taxon>
        <taxon>Duganella</taxon>
    </lineage>
</organism>
<dbReference type="RefSeq" id="WP_161095295.1">
    <property type="nucleotide sequence ID" value="NZ_WWCW01000003.1"/>
</dbReference>